<protein>
    <submittedName>
        <fullName evidence="2">Uncharacterized protein</fullName>
    </submittedName>
</protein>
<evidence type="ECO:0000313" key="2">
    <source>
        <dbReference type="EMBL" id="GFN77769.1"/>
    </source>
</evidence>
<feature type="compositionally biased region" description="Low complexity" evidence="1">
    <location>
        <begin position="50"/>
        <end position="67"/>
    </location>
</feature>
<dbReference type="EMBL" id="BLXT01000501">
    <property type="protein sequence ID" value="GFN77769.1"/>
    <property type="molecule type" value="Genomic_DNA"/>
</dbReference>
<evidence type="ECO:0000313" key="3">
    <source>
        <dbReference type="Proteomes" id="UP000735302"/>
    </source>
</evidence>
<dbReference type="AlphaFoldDB" id="A0AAV3Y5L3"/>
<keyword evidence="3" id="KW-1185">Reference proteome</keyword>
<accession>A0AAV3Y5L3</accession>
<comment type="caution">
    <text evidence="2">The sequence shown here is derived from an EMBL/GenBank/DDBJ whole genome shotgun (WGS) entry which is preliminary data.</text>
</comment>
<feature type="region of interest" description="Disordered" evidence="1">
    <location>
        <begin position="1"/>
        <end position="76"/>
    </location>
</feature>
<reference evidence="2 3" key="1">
    <citation type="journal article" date="2021" name="Elife">
        <title>Chloroplast acquisition without the gene transfer in kleptoplastic sea slugs, Plakobranchus ocellatus.</title>
        <authorList>
            <person name="Maeda T."/>
            <person name="Takahashi S."/>
            <person name="Yoshida T."/>
            <person name="Shimamura S."/>
            <person name="Takaki Y."/>
            <person name="Nagai Y."/>
            <person name="Toyoda A."/>
            <person name="Suzuki Y."/>
            <person name="Arimoto A."/>
            <person name="Ishii H."/>
            <person name="Satoh N."/>
            <person name="Nishiyama T."/>
            <person name="Hasebe M."/>
            <person name="Maruyama T."/>
            <person name="Minagawa J."/>
            <person name="Obokata J."/>
            <person name="Shigenobu S."/>
        </authorList>
    </citation>
    <scope>NUCLEOTIDE SEQUENCE [LARGE SCALE GENOMIC DNA]</scope>
</reference>
<dbReference type="Proteomes" id="UP000735302">
    <property type="component" value="Unassembled WGS sequence"/>
</dbReference>
<feature type="compositionally biased region" description="Basic and acidic residues" evidence="1">
    <location>
        <begin position="23"/>
        <end position="35"/>
    </location>
</feature>
<name>A0AAV3Y5L3_9GAST</name>
<feature type="compositionally biased region" description="Basic residues" evidence="1">
    <location>
        <begin position="1"/>
        <end position="12"/>
    </location>
</feature>
<evidence type="ECO:0000256" key="1">
    <source>
        <dbReference type="SAM" id="MobiDB-lite"/>
    </source>
</evidence>
<sequence>MLYKYKERRNHKASVGGVEPAQADDHKPLCAECKHASPPADKLTNNNKPTSSSTTAATTTTSTTMATDPTVNIPQQSHFLSRESNNFKSIISIQRSLPSQPTNVILISVAVICIQYNNLLSKTALRLIKTFPGAWQRRPLLLPVNDPWD</sequence>
<organism evidence="2 3">
    <name type="scientific">Plakobranchus ocellatus</name>
    <dbReference type="NCBI Taxonomy" id="259542"/>
    <lineage>
        <taxon>Eukaryota</taxon>
        <taxon>Metazoa</taxon>
        <taxon>Spiralia</taxon>
        <taxon>Lophotrochozoa</taxon>
        <taxon>Mollusca</taxon>
        <taxon>Gastropoda</taxon>
        <taxon>Heterobranchia</taxon>
        <taxon>Euthyneura</taxon>
        <taxon>Panpulmonata</taxon>
        <taxon>Sacoglossa</taxon>
        <taxon>Placobranchoidea</taxon>
        <taxon>Plakobranchidae</taxon>
        <taxon>Plakobranchus</taxon>
    </lineage>
</organism>
<gene>
    <name evidence="2" type="ORF">PoB_000427500</name>
</gene>
<proteinExistence type="predicted"/>